<dbReference type="InterPro" id="IPR001597">
    <property type="entry name" value="ArAA_b-elim_lyase/Thr_aldolase"/>
</dbReference>
<evidence type="ECO:0000259" key="4">
    <source>
        <dbReference type="Pfam" id="PF01212"/>
    </source>
</evidence>
<dbReference type="Pfam" id="PF01212">
    <property type="entry name" value="Beta_elim_lyase"/>
    <property type="match status" value="1"/>
</dbReference>
<dbReference type="PANTHER" id="PTHR48097">
    <property type="entry name" value="L-THREONINE ALDOLASE-RELATED"/>
    <property type="match status" value="1"/>
</dbReference>
<evidence type="ECO:0000259" key="5">
    <source>
        <dbReference type="Pfam" id="PF01965"/>
    </source>
</evidence>
<dbReference type="PANTHER" id="PTHR48097:SF9">
    <property type="entry name" value="L-THREONINE ALDOLASE"/>
    <property type="match status" value="1"/>
</dbReference>
<dbReference type="STRING" id="1214573.A0A0G2G037"/>
<dbReference type="Proteomes" id="UP000034680">
    <property type="component" value="Unassembled WGS sequence"/>
</dbReference>
<comment type="similarity">
    <text evidence="2">Belongs to the threonine aldolase family.</text>
</comment>
<comment type="caution">
    <text evidence="6">The sequence shown here is derived from an EMBL/GenBank/DDBJ whole genome shotgun (WGS) entry which is preliminary data.</text>
</comment>
<dbReference type="EMBL" id="LCUC01000013">
    <property type="protein sequence ID" value="KKY39701.1"/>
    <property type="molecule type" value="Genomic_DNA"/>
</dbReference>
<dbReference type="SUPFAM" id="SSF53383">
    <property type="entry name" value="PLP-dependent transferases"/>
    <property type="match status" value="1"/>
</dbReference>
<dbReference type="GO" id="GO:0006567">
    <property type="term" value="P:L-threonine catabolic process"/>
    <property type="evidence" value="ECO:0007669"/>
    <property type="project" value="TreeGrafter"/>
</dbReference>
<keyword evidence="3" id="KW-0663">Pyridoxal phosphate</keyword>
<proteinExistence type="inferred from homology"/>
<reference evidence="6 7" key="2">
    <citation type="submission" date="2015-05" db="EMBL/GenBank/DDBJ databases">
        <authorList>
            <person name="Morales-Cruz A."/>
            <person name="Amrine K.C."/>
            <person name="Cantu D."/>
        </authorList>
    </citation>
    <scope>NUCLEOTIDE SEQUENCE [LARGE SCALE GENOMIC DNA]</scope>
    <source>
        <strain evidence="6">DA912</strain>
    </source>
</reference>
<protein>
    <submittedName>
        <fullName evidence="6">Putative l-allo-threonine aldolase</fullName>
    </submittedName>
</protein>
<dbReference type="OrthoDB" id="543156at2759"/>
<dbReference type="AlphaFoldDB" id="A0A0G2G037"/>
<name>A0A0G2G037_9PEZI</name>
<evidence type="ECO:0000256" key="1">
    <source>
        <dbReference type="ARBA" id="ARBA00001933"/>
    </source>
</evidence>
<sequence>MNGPYDILTKSGQSDHFVIEVAAEKEITKSIEGVLVERTVVLDNKLIDHVHTKYDLLVVPGGGSDAVNAQAAKLDSAFMRLIAAFANTLSKFKDDRRVLLSICTGAAFPANLGIFNDRYCTTHWAFYGQVTVDLRCAADRTKGARRTIASVVTGTNTFIKRANWARQFLGGSVRASGVIAGPARVVIDDVFFGGKMKAAQDKARRATALWEELGGKFTTKTETNMVWLDIPGSGLTLEHYIEVESDFPINIGEPIHGRLFLHYQITNQAFAALCDFFQGCLQVFKKPIPA</sequence>
<organism evidence="6 7">
    <name type="scientific">Diaporthe ampelina</name>
    <dbReference type="NCBI Taxonomy" id="1214573"/>
    <lineage>
        <taxon>Eukaryota</taxon>
        <taxon>Fungi</taxon>
        <taxon>Dikarya</taxon>
        <taxon>Ascomycota</taxon>
        <taxon>Pezizomycotina</taxon>
        <taxon>Sordariomycetes</taxon>
        <taxon>Sordariomycetidae</taxon>
        <taxon>Diaporthales</taxon>
        <taxon>Diaporthaceae</taxon>
        <taxon>Diaporthe</taxon>
    </lineage>
</organism>
<reference evidence="6 7" key="1">
    <citation type="submission" date="2015-05" db="EMBL/GenBank/DDBJ databases">
        <title>Distinctive expansion of gene families associated with plant cell wall degradation and secondary metabolism in the genomes of grapevine trunk pathogens.</title>
        <authorList>
            <person name="Lawrence D.P."/>
            <person name="Travadon R."/>
            <person name="Rolshausen P.E."/>
            <person name="Baumgartner K."/>
        </authorList>
    </citation>
    <scope>NUCLEOTIDE SEQUENCE [LARGE SCALE GENOMIC DNA]</scope>
    <source>
        <strain evidence="6">DA912</strain>
    </source>
</reference>
<evidence type="ECO:0000256" key="2">
    <source>
        <dbReference type="ARBA" id="ARBA00006966"/>
    </source>
</evidence>
<dbReference type="Gene3D" id="3.40.640.10">
    <property type="entry name" value="Type I PLP-dependent aspartate aminotransferase-like (Major domain)"/>
    <property type="match status" value="1"/>
</dbReference>
<dbReference type="InterPro" id="IPR002818">
    <property type="entry name" value="DJ-1/PfpI"/>
</dbReference>
<evidence type="ECO:0000256" key="3">
    <source>
        <dbReference type="ARBA" id="ARBA00022898"/>
    </source>
</evidence>
<evidence type="ECO:0000313" key="6">
    <source>
        <dbReference type="EMBL" id="KKY39701.1"/>
    </source>
</evidence>
<dbReference type="InterPro" id="IPR029062">
    <property type="entry name" value="Class_I_gatase-like"/>
</dbReference>
<feature type="domain" description="DJ-1/PfpI" evidence="5">
    <location>
        <begin position="3"/>
        <end position="131"/>
    </location>
</feature>
<gene>
    <name evidence="6" type="ORF">UCDDA912_g00314</name>
</gene>
<dbReference type="Pfam" id="PF01965">
    <property type="entry name" value="DJ-1_PfpI"/>
    <property type="match status" value="1"/>
</dbReference>
<dbReference type="InterPro" id="IPR015421">
    <property type="entry name" value="PyrdxlP-dep_Trfase_major"/>
</dbReference>
<evidence type="ECO:0000313" key="7">
    <source>
        <dbReference type="Proteomes" id="UP000034680"/>
    </source>
</evidence>
<dbReference type="GO" id="GO:0006545">
    <property type="term" value="P:glycine biosynthetic process"/>
    <property type="evidence" value="ECO:0007669"/>
    <property type="project" value="TreeGrafter"/>
</dbReference>
<accession>A0A0G2G037</accession>
<dbReference type="InterPro" id="IPR015422">
    <property type="entry name" value="PyrdxlP-dep_Trfase_small"/>
</dbReference>
<dbReference type="GO" id="GO:0008732">
    <property type="term" value="F:L-allo-threonine aldolase activity"/>
    <property type="evidence" value="ECO:0007669"/>
    <property type="project" value="TreeGrafter"/>
</dbReference>
<dbReference type="Gene3D" id="3.90.1150.10">
    <property type="entry name" value="Aspartate Aminotransferase, domain 1"/>
    <property type="match status" value="1"/>
</dbReference>
<dbReference type="SUPFAM" id="SSF52317">
    <property type="entry name" value="Class I glutamine amidotransferase-like"/>
    <property type="match status" value="1"/>
</dbReference>
<feature type="domain" description="Aromatic amino acid beta-eliminating lyase/threonine aldolase" evidence="4">
    <location>
        <begin position="140"/>
        <end position="228"/>
    </location>
</feature>
<dbReference type="InterPro" id="IPR015424">
    <property type="entry name" value="PyrdxlP-dep_Trfase"/>
</dbReference>
<keyword evidence="7" id="KW-1185">Reference proteome</keyword>
<dbReference type="GO" id="GO:0005829">
    <property type="term" value="C:cytosol"/>
    <property type="evidence" value="ECO:0007669"/>
    <property type="project" value="TreeGrafter"/>
</dbReference>
<dbReference type="Gene3D" id="3.40.50.880">
    <property type="match status" value="1"/>
</dbReference>
<comment type="cofactor">
    <cofactor evidence="1">
        <name>pyridoxal 5'-phosphate</name>
        <dbReference type="ChEBI" id="CHEBI:597326"/>
    </cofactor>
</comment>